<gene>
    <name evidence="1" type="ORF">PS662_00795</name>
</gene>
<evidence type="ECO:0000313" key="1">
    <source>
        <dbReference type="EMBL" id="VVM50852.1"/>
    </source>
</evidence>
<sequence>MEIQTFHQGHSLPMLKPRKYSAEVVIPIELGL</sequence>
<reference evidence="1 2" key="1">
    <citation type="submission" date="2019-09" db="EMBL/GenBank/DDBJ databases">
        <authorList>
            <person name="Chandra G."/>
            <person name="Truman W A."/>
        </authorList>
    </citation>
    <scope>NUCLEOTIDE SEQUENCE [LARGE SCALE GENOMIC DNA]</scope>
    <source>
        <strain evidence="1">PS662</strain>
    </source>
</reference>
<evidence type="ECO:0000313" key="2">
    <source>
        <dbReference type="Proteomes" id="UP000326953"/>
    </source>
</evidence>
<proteinExistence type="predicted"/>
<dbReference type="EMBL" id="CABVHK010000002">
    <property type="protein sequence ID" value="VVM50852.1"/>
    <property type="molecule type" value="Genomic_DNA"/>
</dbReference>
<name>A0A5E6QC56_PSEFL</name>
<dbReference type="AlphaFoldDB" id="A0A5E6QC56"/>
<protein>
    <submittedName>
        <fullName evidence="1">Uncharacterized protein</fullName>
    </submittedName>
</protein>
<dbReference type="Proteomes" id="UP000326953">
    <property type="component" value="Unassembled WGS sequence"/>
</dbReference>
<organism evidence="1 2">
    <name type="scientific">Pseudomonas fluorescens</name>
    <dbReference type="NCBI Taxonomy" id="294"/>
    <lineage>
        <taxon>Bacteria</taxon>
        <taxon>Pseudomonadati</taxon>
        <taxon>Pseudomonadota</taxon>
        <taxon>Gammaproteobacteria</taxon>
        <taxon>Pseudomonadales</taxon>
        <taxon>Pseudomonadaceae</taxon>
        <taxon>Pseudomonas</taxon>
    </lineage>
</organism>
<accession>A0A5E6QC56</accession>